<evidence type="ECO:0000313" key="2">
    <source>
        <dbReference type="Proteomes" id="UP000818624"/>
    </source>
</evidence>
<reference evidence="1 2" key="1">
    <citation type="journal article" date="2020" name="Elife">
        <title>Loss of centromere function drives karyotype evolution in closely related Malassezia species.</title>
        <authorList>
            <person name="Sankaranarayanan S.R."/>
            <person name="Ianiri G."/>
            <person name="Coelho M.A."/>
            <person name="Reza M.H."/>
            <person name="Thimmappa B.C."/>
            <person name="Ganguly P."/>
            <person name="Vadnala R.N."/>
            <person name="Sun S."/>
            <person name="Siddharthan R."/>
            <person name="Tellgren-Roth C."/>
            <person name="Dawson T.L."/>
            <person name="Heitman J."/>
            <person name="Sanyal K."/>
        </authorList>
    </citation>
    <scope>NUCLEOTIDE SEQUENCE [LARGE SCALE GENOMIC DNA]</scope>
    <source>
        <strain evidence="1">CBS14141</strain>
    </source>
</reference>
<sequence>MDYLVVQGYKSAAETFGEETLIVPEMDMAEMDARIIARDALLRGDVAAATELVNDLNPEVCTLRRRKEEHLHAPR</sequence>
<dbReference type="EMBL" id="CP046236">
    <property type="protein sequence ID" value="WFD48568.1"/>
    <property type="molecule type" value="Genomic_DNA"/>
</dbReference>
<keyword evidence="2" id="KW-1185">Reference proteome</keyword>
<gene>
    <name evidence="1" type="ORF">GLX27_003238</name>
</gene>
<dbReference type="InterPro" id="IPR006594">
    <property type="entry name" value="LisH"/>
</dbReference>
<evidence type="ECO:0008006" key="3">
    <source>
        <dbReference type="Google" id="ProtNLM"/>
    </source>
</evidence>
<protein>
    <recommendedName>
        <fullName evidence="3">CTLH domain-containing protein</fullName>
    </recommendedName>
</protein>
<proteinExistence type="predicted"/>
<organism evidence="1 2">
    <name type="scientific">Malassezia furfur</name>
    <name type="common">Pityriasis versicolor infection agent</name>
    <name type="synonym">Pityrosporum furfur</name>
    <dbReference type="NCBI Taxonomy" id="55194"/>
    <lineage>
        <taxon>Eukaryota</taxon>
        <taxon>Fungi</taxon>
        <taxon>Dikarya</taxon>
        <taxon>Basidiomycota</taxon>
        <taxon>Ustilaginomycotina</taxon>
        <taxon>Malasseziomycetes</taxon>
        <taxon>Malasseziales</taxon>
        <taxon>Malasseziaceae</taxon>
        <taxon>Malassezia</taxon>
    </lineage>
</organism>
<dbReference type="Proteomes" id="UP000818624">
    <property type="component" value="Chromosome 3"/>
</dbReference>
<dbReference type="Pfam" id="PF08513">
    <property type="entry name" value="LisH"/>
    <property type="match status" value="1"/>
</dbReference>
<dbReference type="PROSITE" id="PS50896">
    <property type="entry name" value="LISH"/>
    <property type="match status" value="1"/>
</dbReference>
<accession>A0ABY8ESP9</accession>
<evidence type="ECO:0000313" key="1">
    <source>
        <dbReference type="EMBL" id="WFD48568.1"/>
    </source>
</evidence>
<name>A0ABY8ESP9_MALFU</name>